<dbReference type="Proteomes" id="UP001165667">
    <property type="component" value="Unassembled WGS sequence"/>
</dbReference>
<dbReference type="EMBL" id="JAMOIM010000002">
    <property type="protein sequence ID" value="MCW6507459.1"/>
    <property type="molecule type" value="Genomic_DNA"/>
</dbReference>
<dbReference type="AlphaFoldDB" id="A0AA42CHP0"/>
<gene>
    <name evidence="1" type="ORF">M8523_05420</name>
</gene>
<reference evidence="1" key="1">
    <citation type="submission" date="2022-05" db="EMBL/GenBank/DDBJ databases">
        <authorList>
            <person name="Pankratov T."/>
        </authorList>
    </citation>
    <scope>NUCLEOTIDE SEQUENCE</scope>
    <source>
        <strain evidence="1">BP6-180914</strain>
    </source>
</reference>
<evidence type="ECO:0000313" key="2">
    <source>
        <dbReference type="Proteomes" id="UP001165667"/>
    </source>
</evidence>
<protein>
    <submittedName>
        <fullName evidence="1">Uncharacterized protein</fullName>
    </submittedName>
</protein>
<proteinExistence type="predicted"/>
<evidence type="ECO:0000313" key="1">
    <source>
        <dbReference type="EMBL" id="MCW6507459.1"/>
    </source>
</evidence>
<name>A0AA42CHP0_9HYPH</name>
<dbReference type="RefSeq" id="WP_282583801.1">
    <property type="nucleotide sequence ID" value="NZ_JAMOIM010000002.1"/>
</dbReference>
<comment type="caution">
    <text evidence="1">The sequence shown here is derived from an EMBL/GenBank/DDBJ whole genome shotgun (WGS) entry which is preliminary data.</text>
</comment>
<sequence length="74" mass="7985">MSALAMTSQASIDPEADDIEQRFRAAGVVVPADRVAGTHAAARRLLATLHWLRPPRTAAAEPAHIFLADREPQT</sequence>
<organism evidence="1 2">
    <name type="scientific">Lichenifustis flavocetrariae</name>
    <dbReference type="NCBI Taxonomy" id="2949735"/>
    <lineage>
        <taxon>Bacteria</taxon>
        <taxon>Pseudomonadati</taxon>
        <taxon>Pseudomonadota</taxon>
        <taxon>Alphaproteobacteria</taxon>
        <taxon>Hyphomicrobiales</taxon>
        <taxon>Lichenihabitantaceae</taxon>
        <taxon>Lichenifustis</taxon>
    </lineage>
</organism>
<accession>A0AA42CHP0</accession>
<keyword evidence="2" id="KW-1185">Reference proteome</keyword>